<dbReference type="Proteomes" id="UP000829069">
    <property type="component" value="Chromosome"/>
</dbReference>
<dbReference type="InterPro" id="IPR036291">
    <property type="entry name" value="NAD(P)-bd_dom_sf"/>
</dbReference>
<evidence type="ECO:0000313" key="4">
    <source>
        <dbReference type="Proteomes" id="UP000829069"/>
    </source>
</evidence>
<reference evidence="3 4" key="1">
    <citation type="submission" date="2022-03" db="EMBL/GenBank/DDBJ databases">
        <title>Isotopic signatures of nitrous oxide derived from detoxification processes.</title>
        <authorList>
            <person name="Behrendt U."/>
            <person name="Buchen C."/>
            <person name="Well R."/>
            <person name="Ulrich A."/>
            <person name="Rohe L."/>
            <person name="Kolb S."/>
            <person name="Schloter M."/>
            <person name="Horn M.A."/>
            <person name="Augustin J."/>
        </authorList>
    </citation>
    <scope>NUCLEOTIDE SEQUENCE [LARGE SCALE GENOMIC DNA]</scope>
    <source>
        <strain evidence="3 4">S4-C24</strain>
    </source>
</reference>
<organism evidence="3 4">
    <name type="scientific">Arthrobacter sulfonylureivorans</name>
    <dbReference type="NCBI Taxonomy" id="2486855"/>
    <lineage>
        <taxon>Bacteria</taxon>
        <taxon>Bacillati</taxon>
        <taxon>Actinomycetota</taxon>
        <taxon>Actinomycetes</taxon>
        <taxon>Micrococcales</taxon>
        <taxon>Micrococcaceae</taxon>
        <taxon>Arthrobacter</taxon>
    </lineage>
</organism>
<dbReference type="EMBL" id="CP093326">
    <property type="protein sequence ID" value="UNK44270.1"/>
    <property type="molecule type" value="Genomic_DNA"/>
</dbReference>
<dbReference type="Pfam" id="PF03807">
    <property type="entry name" value="F420_oxidored"/>
    <property type="match status" value="1"/>
</dbReference>
<dbReference type="InterPro" id="IPR051267">
    <property type="entry name" value="STEAP_metalloreductase"/>
</dbReference>
<feature type="domain" description="Pyrroline-5-carboxylate reductase catalytic N-terminal" evidence="2">
    <location>
        <begin position="4"/>
        <end position="93"/>
    </location>
</feature>
<keyword evidence="1" id="KW-0560">Oxidoreductase</keyword>
<dbReference type="Gene3D" id="3.40.50.720">
    <property type="entry name" value="NAD(P)-binding Rossmann-like Domain"/>
    <property type="match status" value="1"/>
</dbReference>
<dbReference type="PANTHER" id="PTHR14239:SF10">
    <property type="entry name" value="REDUCTASE"/>
    <property type="match status" value="1"/>
</dbReference>
<proteinExistence type="predicted"/>
<dbReference type="InterPro" id="IPR028939">
    <property type="entry name" value="P5C_Rdtase_cat_N"/>
</dbReference>
<dbReference type="RefSeq" id="WP_241912791.1">
    <property type="nucleotide sequence ID" value="NZ_CP093326.1"/>
</dbReference>
<gene>
    <name evidence="3" type="ORF">MNQ99_09610</name>
</gene>
<evidence type="ECO:0000256" key="1">
    <source>
        <dbReference type="ARBA" id="ARBA00023002"/>
    </source>
</evidence>
<evidence type="ECO:0000259" key="2">
    <source>
        <dbReference type="Pfam" id="PF03807"/>
    </source>
</evidence>
<name>A0ABY3W550_9MICC</name>
<keyword evidence="4" id="KW-1185">Reference proteome</keyword>
<dbReference type="PANTHER" id="PTHR14239">
    <property type="entry name" value="DUDULIN-RELATED"/>
    <property type="match status" value="1"/>
</dbReference>
<accession>A0ABY3W550</accession>
<protein>
    <submittedName>
        <fullName evidence="3">NAD(P)-binding domain-containing protein</fullName>
    </submittedName>
</protein>
<sequence>MTEIDIIGSGHMARGIATRLLAGRHDVRIIGRNDSQMRDLIESLGPGASGAYMGSPITSNVVILAVPHGATREVLLEYGDGFDGKVVVDISNPVDYTTMDRLTTSPGSSAAEETATMLEGRAEVVKAFNTTFPKTLVVGTVAGQPLDVFIAGDSEAAKEKVSAAVARSGMRPIDVGPLRWARELEAFMLLIMALQVNPEHEHFNWDTALKLLA</sequence>
<dbReference type="SUPFAM" id="SSF51735">
    <property type="entry name" value="NAD(P)-binding Rossmann-fold domains"/>
    <property type="match status" value="1"/>
</dbReference>
<evidence type="ECO:0000313" key="3">
    <source>
        <dbReference type="EMBL" id="UNK44270.1"/>
    </source>
</evidence>